<dbReference type="Pfam" id="PF00956">
    <property type="entry name" value="NAP"/>
    <property type="match status" value="1"/>
</dbReference>
<keyword evidence="5" id="KW-1185">Reference proteome</keyword>
<dbReference type="InterPro" id="IPR002164">
    <property type="entry name" value="NAP_family"/>
</dbReference>
<dbReference type="FunCoup" id="E3N5P1">
    <property type="interactions" value="3016"/>
</dbReference>
<evidence type="ECO:0000256" key="2">
    <source>
        <dbReference type="RuleBase" id="RU003876"/>
    </source>
</evidence>
<evidence type="ECO:0000313" key="4">
    <source>
        <dbReference type="EMBL" id="EFO87238.1"/>
    </source>
</evidence>
<dbReference type="Gene3D" id="1.20.5.1500">
    <property type="match status" value="1"/>
</dbReference>
<comment type="similarity">
    <text evidence="1 2">Belongs to the nucleosome assembly protein (NAP) family.</text>
</comment>
<dbReference type="OMA" id="TFFTWFN"/>
<protein>
    <submittedName>
        <fullName evidence="4">CRE-SPR-2 protein</fullName>
    </submittedName>
</protein>
<dbReference type="SUPFAM" id="SSF143113">
    <property type="entry name" value="NAP-like"/>
    <property type="match status" value="1"/>
</dbReference>
<dbReference type="Gene3D" id="3.30.1120.90">
    <property type="entry name" value="Nucleosome assembly protein"/>
    <property type="match status" value="1"/>
</dbReference>
<feature type="region of interest" description="Disordered" evidence="3">
    <location>
        <begin position="1"/>
        <end position="21"/>
    </location>
</feature>
<name>E3N5P1_CAERE</name>
<dbReference type="OrthoDB" id="19419at2759"/>
<dbReference type="InParanoid" id="E3N5P1"/>
<dbReference type="AlphaFoldDB" id="E3N5P1"/>
<organism evidence="5">
    <name type="scientific">Caenorhabditis remanei</name>
    <name type="common">Caenorhabditis vulgaris</name>
    <dbReference type="NCBI Taxonomy" id="31234"/>
    <lineage>
        <taxon>Eukaryota</taxon>
        <taxon>Metazoa</taxon>
        <taxon>Ecdysozoa</taxon>
        <taxon>Nematoda</taxon>
        <taxon>Chromadorea</taxon>
        <taxon>Rhabditida</taxon>
        <taxon>Rhabditina</taxon>
        <taxon>Rhabditomorpha</taxon>
        <taxon>Rhabditoidea</taxon>
        <taxon>Rhabditidae</taxon>
        <taxon>Peloderinae</taxon>
        <taxon>Caenorhabditis</taxon>
    </lineage>
</organism>
<dbReference type="EMBL" id="DS268533">
    <property type="protein sequence ID" value="EFO87238.1"/>
    <property type="molecule type" value="Genomic_DNA"/>
</dbReference>
<evidence type="ECO:0000256" key="1">
    <source>
        <dbReference type="ARBA" id="ARBA00009947"/>
    </source>
</evidence>
<feature type="compositionally biased region" description="Acidic residues" evidence="3">
    <location>
        <begin position="253"/>
        <end position="338"/>
    </location>
</feature>
<proteinExistence type="inferred from homology"/>
<dbReference type="eggNOG" id="KOG1508">
    <property type="taxonomic scope" value="Eukaryota"/>
</dbReference>
<dbReference type="InterPro" id="IPR037231">
    <property type="entry name" value="NAP-like_sf"/>
</dbReference>
<dbReference type="GO" id="GO:0006334">
    <property type="term" value="P:nucleosome assembly"/>
    <property type="evidence" value="ECO:0007669"/>
    <property type="project" value="InterPro"/>
</dbReference>
<gene>
    <name evidence="4" type="primary">Cre-spr-2</name>
    <name evidence="4" type="ORF">CRE_25796</name>
</gene>
<feature type="region of interest" description="Disordered" evidence="3">
    <location>
        <begin position="227"/>
        <end position="352"/>
    </location>
</feature>
<dbReference type="HOGENOM" id="CLU_788092_0_0_1"/>
<dbReference type="Proteomes" id="UP000008281">
    <property type="component" value="Unassembled WGS sequence"/>
</dbReference>
<feature type="compositionally biased region" description="Basic and acidic residues" evidence="3">
    <location>
        <begin position="1"/>
        <end position="14"/>
    </location>
</feature>
<dbReference type="STRING" id="31234.E3N5P1"/>
<dbReference type="GO" id="GO:0005634">
    <property type="term" value="C:nucleus"/>
    <property type="evidence" value="ECO:0007669"/>
    <property type="project" value="InterPro"/>
</dbReference>
<reference evidence="4" key="1">
    <citation type="submission" date="2007-07" db="EMBL/GenBank/DDBJ databases">
        <title>PCAP assembly of the Caenorhabditis remanei genome.</title>
        <authorList>
            <consortium name="The Caenorhabditis remanei Sequencing Consortium"/>
            <person name="Wilson R.K."/>
        </authorList>
    </citation>
    <scope>NUCLEOTIDE SEQUENCE [LARGE SCALE GENOMIC DNA]</scope>
    <source>
        <strain evidence="4">PB4641</strain>
    </source>
</reference>
<dbReference type="PANTHER" id="PTHR11875">
    <property type="entry name" value="TESTIS-SPECIFIC Y-ENCODED PROTEIN"/>
    <property type="match status" value="1"/>
</dbReference>
<sequence>MSDEPAAKRSRNADEFPNLRSDVAGDVKEKLIELDAVQHQLDVMSEKAAEEVLRVEQVFNKKRMPIYEKRKNLTTKIDNFWQTAFLNHHLLSTAIPEEQEDLLSALRDLEVQEFEDLRSGFRIVMTFDPNEYFENTIITKSYYLQSETPSTQITEIKWKENKKPPAKPEDESAITFLEWLNYAAPPDSDEIAEVIKDDLFINPLQYYVMPDMQEVDEDDIEGFLNEERGVDENGQPVRGYAKRVNVSINPTGESEELGEEAVEEMDDEETAEDEEVEGEDGEDEEEGEIEGEDVDDEDDDGEEGALEEDEDEEEAEGDGEGEGEDEGEGEEGGDEENDAEKAAAELGPAEEL</sequence>
<accession>E3N5P1</accession>
<evidence type="ECO:0000256" key="3">
    <source>
        <dbReference type="SAM" id="MobiDB-lite"/>
    </source>
</evidence>
<evidence type="ECO:0000313" key="5">
    <source>
        <dbReference type="Proteomes" id="UP000008281"/>
    </source>
</evidence>